<feature type="active site" evidence="6">
    <location>
        <position position="138"/>
    </location>
</feature>
<dbReference type="SUPFAM" id="SSF53335">
    <property type="entry name" value="S-adenosyl-L-methionine-dependent methyltransferases"/>
    <property type="match status" value="1"/>
</dbReference>
<keyword evidence="4 12" id="KW-0808">Transferase</keyword>
<dbReference type="InterPro" id="IPR013655">
    <property type="entry name" value="PAS_fold_3"/>
</dbReference>
<evidence type="ECO:0000259" key="10">
    <source>
        <dbReference type="PROSITE" id="PS50122"/>
    </source>
</evidence>
<dbReference type="GO" id="GO:0006935">
    <property type="term" value="P:chemotaxis"/>
    <property type="evidence" value="ECO:0007669"/>
    <property type="project" value="UniProtKB-UniRule"/>
</dbReference>
<dbReference type="PRINTS" id="PR00996">
    <property type="entry name" value="CHERMTFRASE"/>
</dbReference>
<dbReference type="Gene3D" id="3.40.50.180">
    <property type="entry name" value="Methylesterase CheB, C-terminal domain"/>
    <property type="match status" value="1"/>
</dbReference>
<evidence type="ECO:0000259" key="8">
    <source>
        <dbReference type="PROSITE" id="PS50112"/>
    </source>
</evidence>
<dbReference type="Pfam" id="PF01739">
    <property type="entry name" value="CheR"/>
    <property type="match status" value="1"/>
</dbReference>
<accession>S9RPD9</accession>
<dbReference type="InterPro" id="IPR050903">
    <property type="entry name" value="Bact_Chemotaxis_MeTrfase"/>
</dbReference>
<proteinExistence type="predicted"/>
<dbReference type="eggNOG" id="COG2433">
    <property type="taxonomic scope" value="Bacteria"/>
</dbReference>
<dbReference type="InterPro" id="IPR000700">
    <property type="entry name" value="PAS-assoc_C"/>
</dbReference>
<dbReference type="Pfam" id="PF01339">
    <property type="entry name" value="CheB_methylest"/>
    <property type="match status" value="1"/>
</dbReference>
<dbReference type="GO" id="GO:0005737">
    <property type="term" value="C:cytoplasm"/>
    <property type="evidence" value="ECO:0007669"/>
    <property type="project" value="InterPro"/>
</dbReference>
<dbReference type="EC" id="2.1.1.80" evidence="2"/>
<comment type="caution">
    <text evidence="12">The sequence shown here is derived from an EMBL/GenBank/DDBJ whole genome shotgun (WGS) entry which is preliminary data.</text>
</comment>
<feature type="active site" evidence="6">
    <location>
        <position position="18"/>
    </location>
</feature>
<dbReference type="AlphaFoldDB" id="S9RPD9"/>
<dbReference type="Gene3D" id="3.40.50.150">
    <property type="entry name" value="Vaccinia Virus protein VP39"/>
    <property type="match status" value="1"/>
</dbReference>
<dbReference type="PROSITE" id="PS50122">
    <property type="entry name" value="CHEB"/>
    <property type="match status" value="1"/>
</dbReference>
<dbReference type="NCBIfam" id="TIGR00229">
    <property type="entry name" value="sensory_box"/>
    <property type="match status" value="1"/>
</dbReference>
<dbReference type="OrthoDB" id="9816309at2"/>
<dbReference type="InterPro" id="IPR022642">
    <property type="entry name" value="CheR_C"/>
</dbReference>
<dbReference type="InterPro" id="IPR000014">
    <property type="entry name" value="PAS"/>
</dbReference>
<dbReference type="EMBL" id="APVH01000065">
    <property type="protein sequence ID" value="EPX75894.1"/>
    <property type="molecule type" value="Genomic_DNA"/>
</dbReference>
<evidence type="ECO:0000256" key="6">
    <source>
        <dbReference type="PROSITE-ProRule" id="PRU00050"/>
    </source>
</evidence>
<dbReference type="GO" id="GO:0032259">
    <property type="term" value="P:methylation"/>
    <property type="evidence" value="ECO:0007669"/>
    <property type="project" value="UniProtKB-KW"/>
</dbReference>
<evidence type="ECO:0000259" key="11">
    <source>
        <dbReference type="PROSITE" id="PS50123"/>
    </source>
</evidence>
<dbReference type="eggNOG" id="COG2201">
    <property type="taxonomic scope" value="Bacteria"/>
</dbReference>
<dbReference type="CDD" id="cd00130">
    <property type="entry name" value="PAS"/>
    <property type="match status" value="1"/>
</dbReference>
<keyword evidence="6" id="KW-0378">Hydrolase</keyword>
<dbReference type="STRING" id="1123237.Salmuc_00997"/>
<evidence type="ECO:0000256" key="5">
    <source>
        <dbReference type="ARBA" id="ARBA00022691"/>
    </source>
</evidence>
<dbReference type="HOGENOM" id="CLU_000892_0_2_5"/>
<dbReference type="SUPFAM" id="SSF47757">
    <property type="entry name" value="Chemotaxis receptor methyltransferase CheR, N-terminal domain"/>
    <property type="match status" value="1"/>
</dbReference>
<organism evidence="12 13">
    <name type="scientific">Salipiger mucosus DSM 16094</name>
    <dbReference type="NCBI Taxonomy" id="1123237"/>
    <lineage>
        <taxon>Bacteria</taxon>
        <taxon>Pseudomonadati</taxon>
        <taxon>Pseudomonadota</taxon>
        <taxon>Alphaproteobacteria</taxon>
        <taxon>Rhodobacterales</taxon>
        <taxon>Roseobacteraceae</taxon>
        <taxon>Salipiger</taxon>
    </lineage>
</organism>
<dbReference type="SMART" id="SM00138">
    <property type="entry name" value="MeTrc"/>
    <property type="match status" value="1"/>
</dbReference>
<evidence type="ECO:0000313" key="13">
    <source>
        <dbReference type="Proteomes" id="UP000015347"/>
    </source>
</evidence>
<dbReference type="RefSeq" id="WP_020043156.1">
    <property type="nucleotide sequence ID" value="NZ_KE557286.1"/>
</dbReference>
<evidence type="ECO:0000256" key="7">
    <source>
        <dbReference type="SAM" id="Coils"/>
    </source>
</evidence>
<dbReference type="Gene3D" id="1.10.155.10">
    <property type="entry name" value="Chemotaxis receptor methyltransferase CheR, N-terminal domain"/>
    <property type="match status" value="1"/>
</dbReference>
<dbReference type="Proteomes" id="UP000015347">
    <property type="component" value="Unassembled WGS sequence"/>
</dbReference>
<name>S9RPD9_9RHOB</name>
<dbReference type="Gene3D" id="2.10.70.100">
    <property type="match status" value="1"/>
</dbReference>
<keyword evidence="6" id="KW-0145">Chemotaxis</keyword>
<dbReference type="InterPro" id="IPR035909">
    <property type="entry name" value="CheB_C"/>
</dbReference>
<evidence type="ECO:0000313" key="12">
    <source>
        <dbReference type="EMBL" id="EPX75894.1"/>
    </source>
</evidence>
<evidence type="ECO:0000256" key="4">
    <source>
        <dbReference type="ARBA" id="ARBA00022679"/>
    </source>
</evidence>
<dbReference type="InterPro" id="IPR000780">
    <property type="entry name" value="CheR_MeTrfase"/>
</dbReference>
<gene>
    <name evidence="12" type="ORF">Salmuc_00997</name>
</gene>
<dbReference type="CDD" id="cd16434">
    <property type="entry name" value="CheB-CheR_fusion"/>
    <property type="match status" value="1"/>
</dbReference>
<feature type="domain" description="CheR-type methyltransferase" evidence="11">
    <location>
        <begin position="200"/>
        <end position="475"/>
    </location>
</feature>
<keyword evidence="7" id="KW-0175">Coiled coil</keyword>
<dbReference type="GO" id="GO:0008984">
    <property type="term" value="F:protein-glutamate methylesterase activity"/>
    <property type="evidence" value="ECO:0007669"/>
    <property type="project" value="InterPro"/>
</dbReference>
<feature type="coiled-coil region" evidence="7">
    <location>
        <begin position="648"/>
        <end position="710"/>
    </location>
</feature>
<dbReference type="PROSITE" id="PS50113">
    <property type="entry name" value="PAC"/>
    <property type="match status" value="1"/>
</dbReference>
<dbReference type="InterPro" id="IPR022641">
    <property type="entry name" value="CheR_N"/>
</dbReference>
<evidence type="ECO:0000259" key="9">
    <source>
        <dbReference type="PROSITE" id="PS50113"/>
    </source>
</evidence>
<dbReference type="InterPro" id="IPR000673">
    <property type="entry name" value="Sig_transdc_resp-reg_Me-estase"/>
</dbReference>
<evidence type="ECO:0000256" key="2">
    <source>
        <dbReference type="ARBA" id="ARBA00012534"/>
    </source>
</evidence>
<dbReference type="InterPro" id="IPR036804">
    <property type="entry name" value="CheR_N_sf"/>
</dbReference>
<dbReference type="SUPFAM" id="SSF55785">
    <property type="entry name" value="PYP-like sensor domain (PAS domain)"/>
    <property type="match status" value="2"/>
</dbReference>
<protein>
    <recommendedName>
        <fullName evidence="2">protein-glutamate O-methyltransferase</fullName>
        <ecNumber evidence="2">2.1.1.80</ecNumber>
    </recommendedName>
</protein>
<dbReference type="Pfam" id="PF08447">
    <property type="entry name" value="PAS_3"/>
    <property type="match status" value="2"/>
</dbReference>
<dbReference type="Pfam" id="PF03705">
    <property type="entry name" value="CheR_N"/>
    <property type="match status" value="1"/>
</dbReference>
<dbReference type="PROSITE" id="PS50112">
    <property type="entry name" value="PAS"/>
    <property type="match status" value="1"/>
</dbReference>
<dbReference type="SUPFAM" id="SSF52738">
    <property type="entry name" value="Methylesterase CheB, C-terminal domain"/>
    <property type="match status" value="1"/>
</dbReference>
<dbReference type="InterPro" id="IPR035965">
    <property type="entry name" value="PAS-like_dom_sf"/>
</dbReference>
<keyword evidence="3 12" id="KW-0489">Methyltransferase</keyword>
<dbReference type="PANTHER" id="PTHR24422">
    <property type="entry name" value="CHEMOTAXIS PROTEIN METHYLTRANSFERASE"/>
    <property type="match status" value="1"/>
</dbReference>
<evidence type="ECO:0000256" key="1">
    <source>
        <dbReference type="ARBA" id="ARBA00001541"/>
    </source>
</evidence>
<feature type="domain" description="PAC" evidence="9">
    <location>
        <begin position="905"/>
        <end position="957"/>
    </location>
</feature>
<dbReference type="eggNOG" id="COG1352">
    <property type="taxonomic scope" value="Bacteria"/>
</dbReference>
<keyword evidence="13" id="KW-1185">Reference proteome</keyword>
<dbReference type="PANTHER" id="PTHR24422:SF27">
    <property type="entry name" value="PROTEIN-GLUTAMATE O-METHYLTRANSFERASE"/>
    <property type="match status" value="1"/>
</dbReference>
<dbReference type="PROSITE" id="PS50123">
    <property type="entry name" value="CHER"/>
    <property type="match status" value="1"/>
</dbReference>
<dbReference type="Gene3D" id="3.30.450.20">
    <property type="entry name" value="PAS domain"/>
    <property type="match status" value="2"/>
</dbReference>
<keyword evidence="5" id="KW-0949">S-adenosyl-L-methionine</keyword>
<evidence type="ECO:0000256" key="3">
    <source>
        <dbReference type="ARBA" id="ARBA00022603"/>
    </source>
</evidence>
<dbReference type="GO" id="GO:0008983">
    <property type="term" value="F:protein-glutamate O-methyltransferase activity"/>
    <property type="evidence" value="ECO:0007669"/>
    <property type="project" value="UniProtKB-EC"/>
</dbReference>
<comment type="catalytic activity">
    <reaction evidence="1">
        <text>L-glutamyl-[protein] + S-adenosyl-L-methionine = [protein]-L-glutamate 5-O-methyl ester + S-adenosyl-L-homocysteine</text>
        <dbReference type="Rhea" id="RHEA:24452"/>
        <dbReference type="Rhea" id="RHEA-COMP:10208"/>
        <dbReference type="Rhea" id="RHEA-COMP:10311"/>
        <dbReference type="ChEBI" id="CHEBI:29973"/>
        <dbReference type="ChEBI" id="CHEBI:57856"/>
        <dbReference type="ChEBI" id="CHEBI:59789"/>
        <dbReference type="ChEBI" id="CHEBI:82795"/>
        <dbReference type="EC" id="2.1.1.80"/>
    </reaction>
</comment>
<feature type="active site" evidence="6">
    <location>
        <position position="45"/>
    </location>
</feature>
<feature type="domain" description="PAS" evidence="8">
    <location>
        <begin position="969"/>
        <end position="1025"/>
    </location>
</feature>
<reference evidence="13" key="1">
    <citation type="journal article" date="2014" name="Stand. Genomic Sci.">
        <title>Genome sequence of the exopolysaccharide-producing Salipiger mucosus type strain (DSM 16094(T)), a moderately halophilic member of the Roseobacter clade.</title>
        <authorList>
            <person name="Riedel T."/>
            <person name="Spring S."/>
            <person name="Fiebig A."/>
            <person name="Petersen J."/>
            <person name="Kyrpides N.C."/>
            <person name="Goker M."/>
            <person name="Klenk H.P."/>
        </authorList>
    </citation>
    <scope>NUCLEOTIDE SEQUENCE [LARGE SCALE GENOMIC DNA]</scope>
    <source>
        <strain evidence="13">DSM 16094</strain>
    </source>
</reference>
<sequence length="1075" mass="119650">MHGLTEAQGLFIVGITASAGGLEATSLLAKNLPTEENCAYILAQHMSPSHKSMLVQLLSRETTLAVREIGQDTAPEPNTIYIPPSGVDVVYADGLLKLAEPDGHPASPKPSGNRLFKSIAAEVGERAVGIVLSGTGSDGSYGIQAIREAGGIAIAQEPGSSNFDSMPASAIRTGCVDLTLTPEQIGRQLAALVQRPRDLEAIRKAQESTRDGADLFQILLARTSVDFRQYKENTVNRRVHRRMITRGIDSVAEYVELCRNSTEEVDALYRDLLISVTSFFRDPELFRALAEELARRYQKNEPASLRVWVPGCATGEEAYSIAILMVEALGGMDKVDKGRLQVFATDIDEHALAVGRQGTYPSSAVNDIPRPYLQRYFDMSGDRIVAKPKLRNLLMFTQHNVFQDAPFISLDLVSLRNVLIYFNTQLQERVLSRVQYALKSDGLLFLGTSETTTALEDYFVPVSQRQKIFRKRVTSTTVPAPSPRAIPRTGGQIRRRPQNAREAAESEVDTWAQFDALARAVVSDGFLTNGDTAILKIYGDLAPFIELKEPFQGGMTVRVLRKTLAHAATSLVRYALKHGGRTAGQWHDIDGRDFNSVRLVAYPVFEKNEDAPLVLIGFETELRTRPDVENVERSDYLEYLETELSRTKETLTVTIEELQTSNEELQSLNEELQSSNEELQSTNEELETSNEELQSTNEELITVNEELIVNTAELERTTAELDGLIQGLPTQMLMLDQALLIRHASARAVRTFRLTANGPSFGHISQCHLPAGWPSMIELCSQVLLERKTATRQFEVEDRLHTLTVSPLLADNDDLIGLIAVVSTAEMRVDYVMNRTLRQFDEIGTWQVNLLSDELRWSEEVFAIHGMKRDDRRRPLEDGFAFFHEDDREMVKARVEEAIETGGGFAFFAKLNRVDGRTIVVQCSGSGVTDGAGNVVALVGVIRDYTRMRNDDLLLQHFNRITSEHGIGFYSYDIDNDLPYWSPQLFELLGIDPGQPPSVEAALDLFPPDARERIAGCMDRAIRDGRPYDYVERIARPDGSTAKCRATGRARLDENGRATHLYGSFEILEDMAAPS</sequence>
<dbReference type="GO" id="GO:0000156">
    <property type="term" value="F:phosphorelay response regulator activity"/>
    <property type="evidence" value="ECO:0007669"/>
    <property type="project" value="InterPro"/>
</dbReference>
<feature type="domain" description="CheB-type methylesterase" evidence="10">
    <location>
        <begin position="6"/>
        <end position="196"/>
    </location>
</feature>
<dbReference type="InterPro" id="IPR029063">
    <property type="entry name" value="SAM-dependent_MTases_sf"/>
</dbReference>